<reference evidence="3" key="1">
    <citation type="submission" date="2022-10" db="EMBL/GenBank/DDBJ databases">
        <authorList>
            <person name="Chen Y."/>
            <person name="Dougan E. K."/>
            <person name="Chan C."/>
            <person name="Rhodes N."/>
            <person name="Thang M."/>
        </authorList>
    </citation>
    <scope>NUCLEOTIDE SEQUENCE</scope>
</reference>
<dbReference type="SUPFAM" id="SSF48452">
    <property type="entry name" value="TPR-like"/>
    <property type="match status" value="1"/>
</dbReference>
<evidence type="ECO:0000313" key="3">
    <source>
        <dbReference type="EMBL" id="CAI4011740.1"/>
    </source>
</evidence>
<dbReference type="InterPro" id="IPR011990">
    <property type="entry name" value="TPR-like_helical_dom_sf"/>
</dbReference>
<organism evidence="3">
    <name type="scientific">Cladocopium goreaui</name>
    <dbReference type="NCBI Taxonomy" id="2562237"/>
    <lineage>
        <taxon>Eukaryota</taxon>
        <taxon>Sar</taxon>
        <taxon>Alveolata</taxon>
        <taxon>Dinophyceae</taxon>
        <taxon>Suessiales</taxon>
        <taxon>Symbiodiniaceae</taxon>
        <taxon>Cladocopium</taxon>
    </lineage>
</organism>
<dbReference type="EMBL" id="CAMXCT030005223">
    <property type="protein sequence ID" value="CAL4799052.1"/>
    <property type="molecule type" value="Genomic_DNA"/>
</dbReference>
<dbReference type="Gene3D" id="1.25.40.10">
    <property type="entry name" value="Tetratricopeptide repeat domain"/>
    <property type="match status" value="1"/>
</dbReference>
<feature type="domain" description="CSD" evidence="2">
    <location>
        <begin position="1125"/>
        <end position="1197"/>
    </location>
</feature>
<dbReference type="EMBL" id="CAMXCT020005223">
    <property type="protein sequence ID" value="CAL1165115.1"/>
    <property type="molecule type" value="Genomic_DNA"/>
</dbReference>
<dbReference type="PANTHER" id="PTHR45588:SF1">
    <property type="entry name" value="WW DOMAIN-CONTAINING PROTEIN"/>
    <property type="match status" value="1"/>
</dbReference>
<sequence>MAMDVPPNFSRGGLAWELPTGAKPASARPKAQVRPPKWAALPTMAATYGRKVRARVDGRASTASGKTMTAKRLASFKAKQAETLSIFRKYAEAKSWEKLHRHHFDWWMFPIDDGSKAEFNLCSEEDVSALRNDAEWLEGYHEAVRLACAAWGWDLDQQSRIAPAEKGMGWTDWDVRLAKMCRSVYLMEEEELLTSLQKFARELQENEKEGKGFFYGTICLDELLYFELPRAKPDLPLAVKLTERVEKFIQELVDSSKTEGEATFEFWPDTGAGSWIRLKNKKGSYGKNGNQNYSGYGYGSYSYGYRRGAGASASEEKELPAVSAKPQDQKEESSGRGALPGWITRAEPDVAAAGAREPAEAPATRQVLDFQVQGVLQNALHQSHPPVARSELHQVIQQHPSSIAILATMVQSWIARGLPFFLTLACSATSEALNFTQLLGWSPRLLGHGTGAGQFNITLVPAEGTTSGTVNQLFNMGLQLIYNFDQRNAKLVFQEAIRLSHHCALCSWGFAHACGPTLNAPLKNRDDHRAGALAARQAMEVMERRPEIYSAKEQVLIRSMAQRYDGPKGPDASDTRAAGKRYAERLRSLTEEMNLLEDIDLKVFLAEALMLQLCTPNEWHFYQGEGVMTPLPMPQTVESTKLLREVLEVTNQTHPYAQHLLIHSTEMSNVQAETALTSAEHLLANTAKLQDQHLQHMTSHTYLRTGRYHQALLSNVVAVRSDDAYLQHHWMPYGPGHNSVFLVCCALWGGEKAEAYKYVQVAQKVFARAPGQSDFPDGSMAWNYPLLVALRFAEWPRLASLEREAPEPWGAKWVYGGPFLSHFAHGIAAAHLGHAAEAAEHLTQLRRLMPAVEEQGKYTNEPLIANHTASAVLAMEAGRVEGALEALAAAVEVEMAMPYGLPPNWLLPTRECYGQALLRAERFAEAEGIFRQALEVDSFHAEPKCGWALLGLRRSLAAQNRDLEVEAVDKEIAEAWKFADVPLKSPCSLIDLGPPVPSGCSRFGLRFADISKDAKAPAPPAPKPLAPAVPVAPAVFEVLDAGSGSALKKASNKMKLPEPEAAPPPPKADTSPTSPASPAPRPPPQAPASPSSRTEVVPPPPPPPVAESGTGARRNGEMTAAPEQVKKGRLRSFLLEKGFGFISLEDIELDVFVHVSTFEGQKPNDFPGLPGLPPVGQEVEFTVSEGHARPRAAWARITGPALPMDGGKVLCKSLGYVLQRPERYLDFRHLVKGWATLLHVLQHDLLKTAIEALAPEGAQKLSQGVLPEAVLAAIEDLAVCVVAPNAEAANEKIAAEGQDQFNFHVWLQQEAFLSDAAVPEAERLWIRHASRARSEEMRHRREETHPEDKPWWQGGGDTAAGAEWEPHHLKASHLNPSSDSCSGGPGAEIKAVRISLDCENPFKGRKVSAKRWDELMIGKRFVNFNALQNLGDSNKPAVAIGVLYVPRQKFLTTRPANLQIGWLRDPVLISQPFLPRPP</sequence>
<evidence type="ECO:0000313" key="4">
    <source>
        <dbReference type="EMBL" id="CAL1165115.1"/>
    </source>
</evidence>
<dbReference type="PROSITE" id="PS00352">
    <property type="entry name" value="CSD_1"/>
    <property type="match status" value="1"/>
</dbReference>
<evidence type="ECO:0000256" key="1">
    <source>
        <dbReference type="SAM" id="MobiDB-lite"/>
    </source>
</evidence>
<name>A0A9P1GFN7_9DINO</name>
<protein>
    <submittedName>
        <fullName evidence="5">Tetratricopeptide repeat protein 38</fullName>
    </submittedName>
</protein>
<dbReference type="SMART" id="SM00357">
    <property type="entry name" value="CSP"/>
    <property type="match status" value="1"/>
</dbReference>
<dbReference type="InterPro" id="IPR012340">
    <property type="entry name" value="NA-bd_OB-fold"/>
</dbReference>
<dbReference type="SUPFAM" id="SSF50249">
    <property type="entry name" value="Nucleic acid-binding proteins"/>
    <property type="match status" value="1"/>
</dbReference>
<dbReference type="InterPro" id="IPR002059">
    <property type="entry name" value="CSP_DNA-bd"/>
</dbReference>
<evidence type="ECO:0000259" key="2">
    <source>
        <dbReference type="PROSITE" id="PS51857"/>
    </source>
</evidence>
<comment type="caution">
    <text evidence="3">The sequence shown here is derived from an EMBL/GenBank/DDBJ whole genome shotgun (WGS) entry which is preliminary data.</text>
</comment>
<dbReference type="PANTHER" id="PTHR45588">
    <property type="entry name" value="TPR DOMAIN-CONTAINING PROTEIN"/>
    <property type="match status" value="1"/>
</dbReference>
<dbReference type="GO" id="GO:0003676">
    <property type="term" value="F:nucleic acid binding"/>
    <property type="evidence" value="ECO:0007669"/>
    <property type="project" value="InterPro"/>
</dbReference>
<dbReference type="OrthoDB" id="414774at2759"/>
<keyword evidence="6" id="KW-1185">Reference proteome</keyword>
<dbReference type="CDD" id="cd04458">
    <property type="entry name" value="CSP_CDS"/>
    <property type="match status" value="1"/>
</dbReference>
<dbReference type="InterPro" id="IPR019844">
    <property type="entry name" value="CSD_CS"/>
</dbReference>
<feature type="compositionally biased region" description="Pro residues" evidence="1">
    <location>
        <begin position="1075"/>
        <end position="1087"/>
    </location>
</feature>
<dbReference type="PROSITE" id="PS51857">
    <property type="entry name" value="CSD_2"/>
    <property type="match status" value="1"/>
</dbReference>
<dbReference type="InterPro" id="IPR011129">
    <property type="entry name" value="CSD"/>
</dbReference>
<dbReference type="Gene3D" id="2.40.50.140">
    <property type="entry name" value="Nucleic acid-binding proteins"/>
    <property type="match status" value="1"/>
</dbReference>
<feature type="compositionally biased region" description="Basic and acidic residues" evidence="1">
    <location>
        <begin position="1336"/>
        <end position="1350"/>
    </location>
</feature>
<proteinExistence type="predicted"/>
<accession>A0A9P1GFN7</accession>
<feature type="region of interest" description="Disordered" evidence="1">
    <location>
        <begin position="1336"/>
        <end position="1355"/>
    </location>
</feature>
<feature type="region of interest" description="Disordered" evidence="1">
    <location>
        <begin position="314"/>
        <end position="341"/>
    </location>
</feature>
<gene>
    <name evidence="3" type="ORF">C1SCF055_LOCUS36871</name>
</gene>
<evidence type="ECO:0000313" key="6">
    <source>
        <dbReference type="Proteomes" id="UP001152797"/>
    </source>
</evidence>
<dbReference type="EMBL" id="CAMXCT010005223">
    <property type="protein sequence ID" value="CAI4011740.1"/>
    <property type="molecule type" value="Genomic_DNA"/>
</dbReference>
<dbReference type="Pfam" id="PF00313">
    <property type="entry name" value="CSD"/>
    <property type="match status" value="1"/>
</dbReference>
<reference evidence="4" key="2">
    <citation type="submission" date="2024-04" db="EMBL/GenBank/DDBJ databases">
        <authorList>
            <person name="Chen Y."/>
            <person name="Shah S."/>
            <person name="Dougan E. K."/>
            <person name="Thang M."/>
            <person name="Chan C."/>
        </authorList>
    </citation>
    <scope>NUCLEOTIDE SEQUENCE [LARGE SCALE GENOMIC DNA]</scope>
</reference>
<dbReference type="Proteomes" id="UP001152797">
    <property type="component" value="Unassembled WGS sequence"/>
</dbReference>
<feature type="region of interest" description="Disordered" evidence="1">
    <location>
        <begin position="1049"/>
        <end position="1123"/>
    </location>
</feature>
<evidence type="ECO:0000313" key="5">
    <source>
        <dbReference type="EMBL" id="CAL4799052.1"/>
    </source>
</evidence>